<feature type="chain" id="PRO_5042050266" description="Secreted protein" evidence="2">
    <location>
        <begin position="26"/>
        <end position="98"/>
    </location>
</feature>
<feature type="region of interest" description="Disordered" evidence="1">
    <location>
        <begin position="45"/>
        <end position="64"/>
    </location>
</feature>
<evidence type="ECO:0000256" key="2">
    <source>
        <dbReference type="SAM" id="SignalP"/>
    </source>
</evidence>
<keyword evidence="4" id="KW-1185">Reference proteome</keyword>
<dbReference type="Proteomes" id="UP001201812">
    <property type="component" value="Unassembled WGS sequence"/>
</dbReference>
<evidence type="ECO:0000256" key="1">
    <source>
        <dbReference type="SAM" id="MobiDB-lite"/>
    </source>
</evidence>
<evidence type="ECO:0000313" key="3">
    <source>
        <dbReference type="EMBL" id="KAI1694340.1"/>
    </source>
</evidence>
<gene>
    <name evidence="3" type="ORF">DdX_20163</name>
</gene>
<evidence type="ECO:0008006" key="5">
    <source>
        <dbReference type="Google" id="ProtNLM"/>
    </source>
</evidence>
<sequence>MYSLLNCLCLLSIGLVILFCNEAYAPGPGGYGDPEHDKYASLLDEDPKYLPETTGTDNDHRNIDHLNKITDKNGIHHMRTSQNHREKVQESKTEGGQK</sequence>
<reference evidence="3" key="1">
    <citation type="submission" date="2022-01" db="EMBL/GenBank/DDBJ databases">
        <title>Genome Sequence Resource for Two Populations of Ditylenchus destructor, the Migratory Endoparasitic Phytonematode.</title>
        <authorList>
            <person name="Zhang H."/>
            <person name="Lin R."/>
            <person name="Xie B."/>
        </authorList>
    </citation>
    <scope>NUCLEOTIDE SEQUENCE</scope>
    <source>
        <strain evidence="3">BazhouSP</strain>
    </source>
</reference>
<feature type="region of interest" description="Disordered" evidence="1">
    <location>
        <begin position="72"/>
        <end position="98"/>
    </location>
</feature>
<feature type="compositionally biased region" description="Basic and acidic residues" evidence="1">
    <location>
        <begin position="83"/>
        <end position="98"/>
    </location>
</feature>
<accession>A0AAD4ML98</accession>
<protein>
    <recommendedName>
        <fullName evidence="5">Secreted protein</fullName>
    </recommendedName>
</protein>
<feature type="signal peptide" evidence="2">
    <location>
        <begin position="1"/>
        <end position="25"/>
    </location>
</feature>
<evidence type="ECO:0000313" key="4">
    <source>
        <dbReference type="Proteomes" id="UP001201812"/>
    </source>
</evidence>
<comment type="caution">
    <text evidence="3">The sequence shown here is derived from an EMBL/GenBank/DDBJ whole genome shotgun (WGS) entry which is preliminary data.</text>
</comment>
<dbReference type="EMBL" id="JAKKPZ010000522">
    <property type="protein sequence ID" value="KAI1694340.1"/>
    <property type="molecule type" value="Genomic_DNA"/>
</dbReference>
<proteinExistence type="predicted"/>
<organism evidence="3 4">
    <name type="scientific">Ditylenchus destructor</name>
    <dbReference type="NCBI Taxonomy" id="166010"/>
    <lineage>
        <taxon>Eukaryota</taxon>
        <taxon>Metazoa</taxon>
        <taxon>Ecdysozoa</taxon>
        <taxon>Nematoda</taxon>
        <taxon>Chromadorea</taxon>
        <taxon>Rhabditida</taxon>
        <taxon>Tylenchina</taxon>
        <taxon>Tylenchomorpha</taxon>
        <taxon>Sphaerularioidea</taxon>
        <taxon>Anguinidae</taxon>
        <taxon>Anguininae</taxon>
        <taxon>Ditylenchus</taxon>
    </lineage>
</organism>
<dbReference type="AlphaFoldDB" id="A0AAD4ML98"/>
<name>A0AAD4ML98_9BILA</name>
<keyword evidence="2" id="KW-0732">Signal</keyword>